<dbReference type="EMBL" id="QTSX02001456">
    <property type="protein sequence ID" value="KAJ9081826.1"/>
    <property type="molecule type" value="Genomic_DNA"/>
</dbReference>
<reference evidence="1" key="1">
    <citation type="submission" date="2022-04" db="EMBL/GenBank/DDBJ databases">
        <title>Genome of the entomopathogenic fungus Entomophthora muscae.</title>
        <authorList>
            <person name="Elya C."/>
            <person name="Lovett B.R."/>
            <person name="Lee E."/>
            <person name="Macias A.M."/>
            <person name="Hajek A.E."/>
            <person name="De Bivort B.L."/>
            <person name="Kasson M.T."/>
            <person name="De Fine Licht H.H."/>
            <person name="Stajich J.E."/>
        </authorList>
    </citation>
    <scope>NUCLEOTIDE SEQUENCE</scope>
    <source>
        <strain evidence="1">Berkeley</strain>
    </source>
</reference>
<sequence length="138" mass="15472">MASRQPSGSAKTPQPPKVRLRPAKLASRQPPNHDDAFEQLRDAITEIYHQRQSLLRFEECYRNAYTIVRANLAPKLHEHVLATMGENLKELYQIHIQPFYAPICQQAVKSSPITILSSGPSSPSIMCDDVKPGAKNHS</sequence>
<organism evidence="1 2">
    <name type="scientific">Entomophthora muscae</name>
    <dbReference type="NCBI Taxonomy" id="34485"/>
    <lineage>
        <taxon>Eukaryota</taxon>
        <taxon>Fungi</taxon>
        <taxon>Fungi incertae sedis</taxon>
        <taxon>Zoopagomycota</taxon>
        <taxon>Entomophthoromycotina</taxon>
        <taxon>Entomophthoromycetes</taxon>
        <taxon>Entomophthorales</taxon>
        <taxon>Entomophthoraceae</taxon>
        <taxon>Entomophthora</taxon>
    </lineage>
</organism>
<gene>
    <name evidence="1" type="primary">CUL3</name>
    <name evidence="1" type="ORF">DSO57_1010716</name>
</gene>
<dbReference type="Proteomes" id="UP001165960">
    <property type="component" value="Unassembled WGS sequence"/>
</dbReference>
<proteinExistence type="predicted"/>
<protein>
    <submittedName>
        <fullName evidence="1">Cullin-3</fullName>
    </submittedName>
</protein>
<accession>A0ACC2U570</accession>
<evidence type="ECO:0000313" key="1">
    <source>
        <dbReference type="EMBL" id="KAJ9081826.1"/>
    </source>
</evidence>
<name>A0ACC2U570_9FUNG</name>
<keyword evidence="2" id="KW-1185">Reference proteome</keyword>
<comment type="caution">
    <text evidence="1">The sequence shown here is derived from an EMBL/GenBank/DDBJ whole genome shotgun (WGS) entry which is preliminary data.</text>
</comment>
<evidence type="ECO:0000313" key="2">
    <source>
        <dbReference type="Proteomes" id="UP001165960"/>
    </source>
</evidence>